<comment type="caution">
    <text evidence="4">The sequence shown here is derived from an EMBL/GenBank/DDBJ whole genome shotgun (WGS) entry which is preliminary data.</text>
</comment>
<feature type="chain" id="PRO_5045460963" evidence="3">
    <location>
        <begin position="19"/>
        <end position="631"/>
    </location>
</feature>
<evidence type="ECO:0000313" key="4">
    <source>
        <dbReference type="EMBL" id="NKC32713.1"/>
    </source>
</evidence>
<evidence type="ECO:0000256" key="1">
    <source>
        <dbReference type="SAM" id="Coils"/>
    </source>
</evidence>
<proteinExistence type="predicted"/>
<dbReference type="Proteomes" id="UP000787635">
    <property type="component" value="Unassembled WGS sequence"/>
</dbReference>
<keyword evidence="5" id="KW-1185">Reference proteome</keyword>
<evidence type="ECO:0000256" key="3">
    <source>
        <dbReference type="SAM" id="SignalP"/>
    </source>
</evidence>
<reference evidence="4 5" key="1">
    <citation type="submission" date="2020-03" db="EMBL/GenBank/DDBJ databases">
        <title>Roseomonas selenitidurans sp. nov. isolated from urban soil.</title>
        <authorList>
            <person name="Liu H."/>
        </authorList>
    </citation>
    <scope>NUCLEOTIDE SEQUENCE [LARGE SCALE GENOMIC DNA]</scope>
    <source>
        <strain evidence="4 5">BU-1</strain>
    </source>
</reference>
<dbReference type="RefSeq" id="WP_168033126.1">
    <property type="nucleotide sequence ID" value="NZ_JAAVNE010000031.1"/>
</dbReference>
<evidence type="ECO:0000313" key="5">
    <source>
        <dbReference type="Proteomes" id="UP000787635"/>
    </source>
</evidence>
<dbReference type="EMBL" id="JAAVNE010000031">
    <property type="protein sequence ID" value="NKC32713.1"/>
    <property type="molecule type" value="Genomic_DNA"/>
</dbReference>
<gene>
    <name evidence="4" type="ORF">HEQ75_17745</name>
</gene>
<feature type="signal peptide" evidence="3">
    <location>
        <begin position="1"/>
        <end position="18"/>
    </location>
</feature>
<feature type="non-terminal residue" evidence="4">
    <location>
        <position position="631"/>
    </location>
</feature>
<protein>
    <submittedName>
        <fullName evidence="4">DUF4139 domain-containing protein</fullName>
    </submittedName>
</protein>
<keyword evidence="3" id="KW-0732">Signal</keyword>
<name>A0ABX1E7G3_9PROT</name>
<evidence type="ECO:0000256" key="2">
    <source>
        <dbReference type="SAM" id="MobiDB-lite"/>
    </source>
</evidence>
<feature type="region of interest" description="Disordered" evidence="2">
    <location>
        <begin position="286"/>
        <end position="305"/>
    </location>
</feature>
<organism evidence="4 5">
    <name type="scientific">Falsiroseomonas selenitidurans</name>
    <dbReference type="NCBI Taxonomy" id="2716335"/>
    <lineage>
        <taxon>Bacteria</taxon>
        <taxon>Pseudomonadati</taxon>
        <taxon>Pseudomonadota</taxon>
        <taxon>Alphaproteobacteria</taxon>
        <taxon>Acetobacterales</taxon>
        <taxon>Roseomonadaceae</taxon>
        <taxon>Falsiroseomonas</taxon>
    </lineage>
</organism>
<sequence length="631" mass="65742">MTPRRPLLALLLAGTALASPQAAELPVRAVTLSSAGLAQVERAGPVAPDADALTFRVPLADVDDLLRSLVVADPAGRVEGLRLPAQDLAAEAFRGLPVKPGDFASRATLLNALRGQRVAVGEVEGRIAGAEEAEPGLRLTLVSATGLRSLALGPHDEVRLRDAALAARLARAADALAGALDAGTREITVALRPGAGAARQVALSYVAGAPLWKPSWRLAVPGFGERGATARLVGWAVVENHGGTDWQDIRLSLVSGEAAAFRQPIYTPVLLPRRLLPVQGSAPVAVQADTGGRPVPPPPPRRAEATRGFAPAPAAAMPAPLALAEAPPAVAEAVAAASLGRVSFTLADPVTIRAGETANVPFLDARLPAERIWWLQDLGARHPLQAVRLANTTPHALPGGLATVFGSAGAEAGAFLGDAELRGLPPGESRILAFARDPGVQATAAQRGESLPVGVALRRGFVQVMLRLTHTVTLAVDPGTASGLLVLDLPARGGETPRFTPAAQGDFGLRVEARLEARPTTLDYGWERDGQQQIPLWDVALAEPLPPAWRDLALARDTLRLPGGQDRLAALRGLLDRLPQAAPGRAGLEALVAEFAEARRLMDAFREAARAHEAAEAALARARQALEDRSG</sequence>
<keyword evidence="1" id="KW-0175">Coiled coil</keyword>
<feature type="coiled-coil region" evidence="1">
    <location>
        <begin position="588"/>
        <end position="625"/>
    </location>
</feature>
<accession>A0ABX1E7G3</accession>